<dbReference type="InterPro" id="IPR003593">
    <property type="entry name" value="AAA+_ATPase"/>
</dbReference>
<comment type="subcellular location">
    <subcellularLocation>
        <location evidence="1">Cell inner membrane</location>
        <topology evidence="1">Peripheral membrane protein</topology>
    </subcellularLocation>
</comment>
<evidence type="ECO:0000256" key="8">
    <source>
        <dbReference type="ARBA" id="ARBA00023136"/>
    </source>
</evidence>
<dbReference type="CDD" id="cd03257">
    <property type="entry name" value="ABC_NikE_OppD_transporters"/>
    <property type="match status" value="1"/>
</dbReference>
<reference evidence="11" key="1">
    <citation type="submission" date="2016-10" db="EMBL/GenBank/DDBJ databases">
        <authorList>
            <person name="Varghese N."/>
            <person name="Submissions S."/>
        </authorList>
    </citation>
    <scope>NUCLEOTIDE SEQUENCE [LARGE SCALE GENOMIC DNA]</scope>
    <source>
        <strain evidence="11">CGMCC 1.10824</strain>
    </source>
</reference>
<evidence type="ECO:0000256" key="6">
    <source>
        <dbReference type="ARBA" id="ARBA00022741"/>
    </source>
</evidence>
<dbReference type="InterPro" id="IPR003439">
    <property type="entry name" value="ABC_transporter-like_ATP-bd"/>
</dbReference>
<dbReference type="Pfam" id="PF00005">
    <property type="entry name" value="ABC_tran"/>
    <property type="match status" value="1"/>
</dbReference>
<dbReference type="SUPFAM" id="SSF52540">
    <property type="entry name" value="P-loop containing nucleoside triphosphate hydrolases"/>
    <property type="match status" value="1"/>
</dbReference>
<dbReference type="Pfam" id="PF08352">
    <property type="entry name" value="oligo_HPY"/>
    <property type="match status" value="1"/>
</dbReference>
<evidence type="ECO:0000256" key="1">
    <source>
        <dbReference type="ARBA" id="ARBA00004417"/>
    </source>
</evidence>
<evidence type="ECO:0000259" key="9">
    <source>
        <dbReference type="PROSITE" id="PS50893"/>
    </source>
</evidence>
<dbReference type="PANTHER" id="PTHR43297">
    <property type="entry name" value="OLIGOPEPTIDE TRANSPORT ATP-BINDING PROTEIN APPD"/>
    <property type="match status" value="1"/>
</dbReference>
<dbReference type="SMART" id="SM00382">
    <property type="entry name" value="AAA"/>
    <property type="match status" value="1"/>
</dbReference>
<dbReference type="NCBIfam" id="TIGR01727">
    <property type="entry name" value="oligo_HPY"/>
    <property type="match status" value="1"/>
</dbReference>
<dbReference type="Gene3D" id="3.40.50.300">
    <property type="entry name" value="P-loop containing nucleotide triphosphate hydrolases"/>
    <property type="match status" value="1"/>
</dbReference>
<proteinExistence type="inferred from homology"/>
<dbReference type="AlphaFoldDB" id="A0A1G6AAS9"/>
<dbReference type="EMBL" id="FMXN01000001">
    <property type="protein sequence ID" value="SDB05565.1"/>
    <property type="molecule type" value="Genomic_DNA"/>
</dbReference>
<dbReference type="GO" id="GO:0015833">
    <property type="term" value="P:peptide transport"/>
    <property type="evidence" value="ECO:0007669"/>
    <property type="project" value="InterPro"/>
</dbReference>
<gene>
    <name evidence="10" type="ORF">SAMN02927930_00248</name>
</gene>
<dbReference type="PANTHER" id="PTHR43297:SF4">
    <property type="entry name" value="PUTRESCINE EXPORT SYSTEM ATP-BINDING PROTEIN SAPD"/>
    <property type="match status" value="1"/>
</dbReference>
<dbReference type="InterPro" id="IPR050388">
    <property type="entry name" value="ABC_Ni/Peptide_Import"/>
</dbReference>
<dbReference type="GO" id="GO:0005886">
    <property type="term" value="C:plasma membrane"/>
    <property type="evidence" value="ECO:0007669"/>
    <property type="project" value="UniProtKB-SubCell"/>
</dbReference>
<feature type="domain" description="ABC transporter" evidence="9">
    <location>
        <begin position="5"/>
        <end position="259"/>
    </location>
</feature>
<keyword evidence="6" id="KW-0547">Nucleotide-binding</keyword>
<dbReference type="STRING" id="1159017.SAMN02927930_00248"/>
<accession>A0A1G6AAS9</accession>
<keyword evidence="5" id="KW-0997">Cell inner membrane</keyword>
<keyword evidence="7 10" id="KW-0067">ATP-binding</keyword>
<dbReference type="GO" id="GO:0016887">
    <property type="term" value="F:ATP hydrolysis activity"/>
    <property type="evidence" value="ECO:0007669"/>
    <property type="project" value="InterPro"/>
</dbReference>
<organism evidence="10 11">
    <name type="scientific">Pseudidiomarina indica</name>
    <dbReference type="NCBI Taxonomy" id="1159017"/>
    <lineage>
        <taxon>Bacteria</taxon>
        <taxon>Pseudomonadati</taxon>
        <taxon>Pseudomonadota</taxon>
        <taxon>Gammaproteobacteria</taxon>
        <taxon>Alteromonadales</taxon>
        <taxon>Idiomarinaceae</taxon>
        <taxon>Pseudidiomarina</taxon>
    </lineage>
</organism>
<keyword evidence="11" id="KW-1185">Reference proteome</keyword>
<dbReference type="Proteomes" id="UP000199626">
    <property type="component" value="Unassembled WGS sequence"/>
</dbReference>
<keyword evidence="3" id="KW-0813">Transport</keyword>
<evidence type="ECO:0000256" key="7">
    <source>
        <dbReference type="ARBA" id="ARBA00022840"/>
    </source>
</evidence>
<name>A0A1G6AAS9_9GAMM</name>
<dbReference type="InterPro" id="IPR013563">
    <property type="entry name" value="Oligopep_ABC_C"/>
</dbReference>
<evidence type="ECO:0000313" key="11">
    <source>
        <dbReference type="Proteomes" id="UP000199626"/>
    </source>
</evidence>
<comment type="similarity">
    <text evidence="2">Belongs to the ABC transporter superfamily.</text>
</comment>
<keyword evidence="8" id="KW-0472">Membrane</keyword>
<evidence type="ECO:0000256" key="2">
    <source>
        <dbReference type="ARBA" id="ARBA00005417"/>
    </source>
</evidence>
<dbReference type="PROSITE" id="PS50893">
    <property type="entry name" value="ABC_TRANSPORTER_2"/>
    <property type="match status" value="1"/>
</dbReference>
<evidence type="ECO:0000256" key="4">
    <source>
        <dbReference type="ARBA" id="ARBA00022475"/>
    </source>
</evidence>
<evidence type="ECO:0000256" key="5">
    <source>
        <dbReference type="ARBA" id="ARBA00022519"/>
    </source>
</evidence>
<protein>
    <submittedName>
        <fullName evidence="10">Cationic peptide transport system ATP-binding protein</fullName>
    </submittedName>
</protein>
<sequence length="331" mass="37586">MNPILDIRNLTIALESPEGPVKVLDGFNLQLAEGEIHTLVGESGSGKSLLAKAILGFIQPKWRITADRLWWRQQDLLAMTTSQRRAITSQDMAMIFQNPASYLDPYVRVGHQLEEVMMRRQSTRLFRRKREQREQLSQLLQQVEIDDIDAIYTSYPSQLSDGVAQKIGVAMALAHRPKFLVADEPTSAMGPYTRHQIYQQLARLNRDDGMSILLITQDLTSMMPQTERLSFIYCGQLMEVGPKDELLSRPRHPYTDAMCKMSFLDQSYPAKTKLPTLPGAIPTSQNLPIGCRLGPRCPNAQRICVQRPELRMSNKRQFACHYPLGDGDDNE</sequence>
<evidence type="ECO:0000256" key="3">
    <source>
        <dbReference type="ARBA" id="ARBA00022448"/>
    </source>
</evidence>
<dbReference type="InterPro" id="IPR027417">
    <property type="entry name" value="P-loop_NTPase"/>
</dbReference>
<dbReference type="RefSeq" id="WP_176754875.1">
    <property type="nucleotide sequence ID" value="NZ_FMXN01000001.1"/>
</dbReference>
<dbReference type="GO" id="GO:0005524">
    <property type="term" value="F:ATP binding"/>
    <property type="evidence" value="ECO:0007669"/>
    <property type="project" value="UniProtKB-KW"/>
</dbReference>
<keyword evidence="4" id="KW-1003">Cell membrane</keyword>
<evidence type="ECO:0000313" key="10">
    <source>
        <dbReference type="EMBL" id="SDB05565.1"/>
    </source>
</evidence>